<dbReference type="SUPFAM" id="SSF52540">
    <property type="entry name" value="P-loop containing nucleoside triphosphate hydrolases"/>
    <property type="match status" value="1"/>
</dbReference>
<keyword evidence="11" id="KW-1185">Reference proteome</keyword>
<keyword evidence="4" id="KW-0547">Nucleotide-binding</keyword>
<dbReference type="InterPro" id="IPR050905">
    <property type="entry name" value="Plant_NBS-LRR"/>
</dbReference>
<evidence type="ECO:0000259" key="7">
    <source>
        <dbReference type="Pfam" id="PF00931"/>
    </source>
</evidence>
<organism evidence="11">
    <name type="scientific">Arabidopsis lyrata subsp. lyrata</name>
    <name type="common">Lyre-leaved rock-cress</name>
    <dbReference type="NCBI Taxonomy" id="81972"/>
    <lineage>
        <taxon>Eukaryota</taxon>
        <taxon>Viridiplantae</taxon>
        <taxon>Streptophyta</taxon>
        <taxon>Embryophyta</taxon>
        <taxon>Tracheophyta</taxon>
        <taxon>Spermatophyta</taxon>
        <taxon>Magnoliopsida</taxon>
        <taxon>eudicotyledons</taxon>
        <taxon>Gunneridae</taxon>
        <taxon>Pentapetalae</taxon>
        <taxon>rosids</taxon>
        <taxon>malvids</taxon>
        <taxon>Brassicales</taxon>
        <taxon>Brassicaceae</taxon>
        <taxon>Camelineae</taxon>
        <taxon>Arabidopsis</taxon>
    </lineage>
</organism>
<dbReference type="Pfam" id="PF23598">
    <property type="entry name" value="LRR_14"/>
    <property type="match status" value="1"/>
</dbReference>
<evidence type="ECO:0000256" key="2">
    <source>
        <dbReference type="ARBA" id="ARBA00022614"/>
    </source>
</evidence>
<evidence type="ECO:0000256" key="4">
    <source>
        <dbReference type="ARBA" id="ARBA00022741"/>
    </source>
</evidence>
<dbReference type="InterPro" id="IPR036388">
    <property type="entry name" value="WH-like_DNA-bd_sf"/>
</dbReference>
<dbReference type="GO" id="GO:0005524">
    <property type="term" value="F:ATP binding"/>
    <property type="evidence" value="ECO:0007669"/>
    <property type="project" value="UniProtKB-KW"/>
</dbReference>
<dbReference type="PANTHER" id="PTHR33463">
    <property type="entry name" value="NB-ARC DOMAIN-CONTAINING PROTEIN-RELATED"/>
    <property type="match status" value="1"/>
</dbReference>
<feature type="domain" description="NB-ARC" evidence="7">
    <location>
        <begin position="16"/>
        <end position="88"/>
    </location>
</feature>
<keyword evidence="2" id="KW-0433">Leucine-rich repeat</keyword>
<dbReference type="InterPro" id="IPR058922">
    <property type="entry name" value="WHD_DRP"/>
</dbReference>
<dbReference type="InterPro" id="IPR042197">
    <property type="entry name" value="Apaf_helical"/>
</dbReference>
<dbReference type="InterPro" id="IPR027417">
    <property type="entry name" value="P-loop_NTPase"/>
</dbReference>
<dbReference type="PANTHER" id="PTHR33463:SF220">
    <property type="entry name" value="NB-ARC DOMAIN-CONTAINING PROTEIN"/>
    <property type="match status" value="1"/>
</dbReference>
<dbReference type="PRINTS" id="PR00364">
    <property type="entry name" value="DISEASERSIST"/>
</dbReference>
<keyword evidence="6" id="KW-0067">ATP-binding</keyword>
<evidence type="ECO:0000256" key="1">
    <source>
        <dbReference type="ARBA" id="ARBA00008894"/>
    </source>
</evidence>
<dbReference type="SUPFAM" id="SSF52058">
    <property type="entry name" value="L domain-like"/>
    <property type="match status" value="1"/>
</dbReference>
<evidence type="ECO:0000259" key="9">
    <source>
        <dbReference type="Pfam" id="PF23598"/>
    </source>
</evidence>
<sequence length="709" mass="82040">MVEERPLPRTLVAQKIMMESARKTLMDDETWIMGMYDMGGVGKTALLAQIYDKLYEERQIFDLVIWVDVSRDVHIEKIQEDIAEKLAIYTHFLKEKEILVIIGRRVEESGYNRDRIVFTTRSREICGHMGVYDPMEVQYLAENDAWELFQRKVGQKTLLSHPDISMLARKIAKKCHGLPLALNVIGETMSCKTSVYEWKHAIDRIFKNGRVYSPCSLLYSYDILKGEHVKSCFQYCVLFPEDHKIRKEELIEYWICEGFVDGKDGRERALNQGYEILGTLLRAGLLLEDAKTKSYVKMHDVVREMAILEITRRDVLYKVELSYANMSLMRTNIKMISGNPDCPQLTTLLLKTNYKLENISGEFFMSMPMLVVLDLSMNYRLEELPEEISELVSLQFLDLSYTSIDRLSVGIQKLKKLLHLNMESMWRLESIYGISNLSSLRLLKLRNSTVLVDNSLIEELQLLEYLETLTLTIPSSLGLKKLFSAHKLVKCIQKVSIKNLEEKTFKILSFPVMDNLNSLAIWKCDMLEIKIEKSPSWNKSPTSSCFSNLSYIWIRECSGLRDLTWLLFAPNLIDLTVGSINELEDIISKEKADQAREEQGNIIPFQKLESLSLIDLPTLKSIYWSPLPFPSLKRIKVQKCRKLRRLPFDSKSGVVGEDLVINYGEEEWIERVKWEDEATRLRFLSSSYKTHKEMTKLSSSAGTCGIKDF</sequence>
<protein>
    <recommendedName>
        <fullName evidence="12">NB-ARC domain-containing protein</fullName>
    </recommendedName>
</protein>
<dbReference type="Gramene" id="fgenesh1_pm.C_scaffold_4000698">
    <property type="protein sequence ID" value="fgenesh1_pm.C_scaffold_4000698"/>
    <property type="gene ID" value="fgenesh1_pm.C_scaffold_4000698"/>
</dbReference>
<dbReference type="Pfam" id="PF23559">
    <property type="entry name" value="WHD_DRP"/>
    <property type="match status" value="1"/>
</dbReference>
<dbReference type="HOGENOM" id="CLU_000427_4_1_1"/>
<dbReference type="InterPro" id="IPR002182">
    <property type="entry name" value="NB-ARC"/>
</dbReference>
<evidence type="ECO:0000313" key="11">
    <source>
        <dbReference type="Proteomes" id="UP000008694"/>
    </source>
</evidence>
<dbReference type="FunFam" id="1.10.8.430:FF:000003">
    <property type="entry name" value="Probable disease resistance protein At5g66910"/>
    <property type="match status" value="1"/>
</dbReference>
<evidence type="ECO:0000256" key="5">
    <source>
        <dbReference type="ARBA" id="ARBA00022821"/>
    </source>
</evidence>
<accession>D7LJL3</accession>
<name>D7LJL3_ARALL</name>
<feature type="domain" description="Disease resistance R13L4/SHOC-2-like LRR" evidence="9">
    <location>
        <begin position="329"/>
        <end position="638"/>
    </location>
</feature>
<reference evidence="11" key="1">
    <citation type="journal article" date="2011" name="Nat. Genet.">
        <title>The Arabidopsis lyrata genome sequence and the basis of rapid genome size change.</title>
        <authorList>
            <person name="Hu T.T."/>
            <person name="Pattyn P."/>
            <person name="Bakker E.G."/>
            <person name="Cao J."/>
            <person name="Cheng J.-F."/>
            <person name="Clark R.M."/>
            <person name="Fahlgren N."/>
            <person name="Fawcett J.A."/>
            <person name="Grimwood J."/>
            <person name="Gundlach H."/>
            <person name="Haberer G."/>
            <person name="Hollister J.D."/>
            <person name="Ossowski S."/>
            <person name="Ottilar R.P."/>
            <person name="Salamov A.A."/>
            <person name="Schneeberger K."/>
            <person name="Spannagl M."/>
            <person name="Wang X."/>
            <person name="Yang L."/>
            <person name="Nasrallah M.E."/>
            <person name="Bergelson J."/>
            <person name="Carrington J.C."/>
            <person name="Gaut B.S."/>
            <person name="Schmutz J."/>
            <person name="Mayer K.F.X."/>
            <person name="Van de Peer Y."/>
            <person name="Grigoriev I.V."/>
            <person name="Nordborg M."/>
            <person name="Weigel D."/>
            <person name="Guo Y.-L."/>
        </authorList>
    </citation>
    <scope>NUCLEOTIDE SEQUENCE [LARGE SCALE GENOMIC DNA]</scope>
    <source>
        <strain evidence="11">cv. MN47</strain>
    </source>
</reference>
<evidence type="ECO:0000313" key="10">
    <source>
        <dbReference type="EMBL" id="EFH55421.1"/>
    </source>
</evidence>
<dbReference type="Gene3D" id="1.10.10.10">
    <property type="entry name" value="Winged helix-like DNA-binding domain superfamily/Winged helix DNA-binding domain"/>
    <property type="match status" value="1"/>
</dbReference>
<evidence type="ECO:0000256" key="6">
    <source>
        <dbReference type="ARBA" id="ARBA00022840"/>
    </source>
</evidence>
<dbReference type="eggNOG" id="KOG4658">
    <property type="taxonomic scope" value="Eukaryota"/>
</dbReference>
<dbReference type="EMBL" id="GL348716">
    <property type="protein sequence ID" value="EFH55421.1"/>
    <property type="molecule type" value="Genomic_DNA"/>
</dbReference>
<gene>
    <name evidence="10" type="ORF">ARALYDRAFT_320641</name>
</gene>
<dbReference type="Gene3D" id="1.10.8.430">
    <property type="entry name" value="Helical domain of apoptotic protease-activating factors"/>
    <property type="match status" value="1"/>
</dbReference>
<dbReference type="FunFam" id="1.10.10.10:FF:000322">
    <property type="entry name" value="Probable disease resistance protein At1g63360"/>
    <property type="match status" value="1"/>
</dbReference>
<feature type="domain" description="NB-ARC" evidence="7">
    <location>
        <begin position="110"/>
        <end position="158"/>
    </location>
</feature>
<dbReference type="Gene3D" id="3.80.10.10">
    <property type="entry name" value="Ribonuclease Inhibitor"/>
    <property type="match status" value="1"/>
</dbReference>
<dbReference type="Pfam" id="PF00931">
    <property type="entry name" value="NB-ARC"/>
    <property type="match status" value="2"/>
</dbReference>
<dbReference type="Gene3D" id="3.40.50.300">
    <property type="entry name" value="P-loop containing nucleotide triphosphate hydrolases"/>
    <property type="match status" value="1"/>
</dbReference>
<dbReference type="Proteomes" id="UP000008694">
    <property type="component" value="Unassembled WGS sequence"/>
</dbReference>
<dbReference type="AlphaFoldDB" id="D7LJL3"/>
<evidence type="ECO:0000259" key="8">
    <source>
        <dbReference type="Pfam" id="PF23559"/>
    </source>
</evidence>
<dbReference type="InterPro" id="IPR055414">
    <property type="entry name" value="LRR_R13L4/SHOC2-like"/>
</dbReference>
<proteinExistence type="inferred from homology"/>
<dbReference type="GO" id="GO:0006952">
    <property type="term" value="P:defense response"/>
    <property type="evidence" value="ECO:0007669"/>
    <property type="project" value="UniProtKB-KW"/>
</dbReference>
<keyword evidence="5" id="KW-0611">Plant defense</keyword>
<keyword evidence="3" id="KW-0677">Repeat</keyword>
<dbReference type="InterPro" id="IPR032675">
    <property type="entry name" value="LRR_dom_sf"/>
</dbReference>
<comment type="similarity">
    <text evidence="1">Belongs to the disease resistance NB-LRR family.</text>
</comment>
<evidence type="ECO:0008006" key="12">
    <source>
        <dbReference type="Google" id="ProtNLM"/>
    </source>
</evidence>
<dbReference type="GO" id="GO:0043531">
    <property type="term" value="F:ADP binding"/>
    <property type="evidence" value="ECO:0007669"/>
    <property type="project" value="InterPro"/>
</dbReference>
<evidence type="ECO:0000256" key="3">
    <source>
        <dbReference type="ARBA" id="ARBA00022737"/>
    </source>
</evidence>
<feature type="domain" description="Disease resistance protein winged helix" evidence="8">
    <location>
        <begin position="238"/>
        <end position="306"/>
    </location>
</feature>